<dbReference type="EMBL" id="LNQR01000058">
    <property type="protein sequence ID" value="KWT85889.1"/>
    <property type="molecule type" value="Genomic_DNA"/>
</dbReference>
<dbReference type="NCBIfam" id="NF005559">
    <property type="entry name" value="PRK07231.1"/>
    <property type="match status" value="1"/>
</dbReference>
<dbReference type="NCBIfam" id="NF009466">
    <property type="entry name" value="PRK12826.1-2"/>
    <property type="match status" value="1"/>
</dbReference>
<evidence type="ECO:0000313" key="4">
    <source>
        <dbReference type="Proteomes" id="UP000060487"/>
    </source>
</evidence>
<dbReference type="Pfam" id="PF13561">
    <property type="entry name" value="adh_short_C2"/>
    <property type="match status" value="1"/>
</dbReference>
<gene>
    <name evidence="3" type="ORF">ASN18_1598</name>
</gene>
<dbReference type="SUPFAM" id="SSF51735">
    <property type="entry name" value="NAD(P)-binding Rossmann-fold domains"/>
    <property type="match status" value="1"/>
</dbReference>
<name>A0ABR5SFD3_9BACT</name>
<dbReference type="InterPro" id="IPR036291">
    <property type="entry name" value="NAD(P)-bd_dom_sf"/>
</dbReference>
<dbReference type="PANTHER" id="PTHR42760">
    <property type="entry name" value="SHORT-CHAIN DEHYDROGENASES/REDUCTASES FAMILY MEMBER"/>
    <property type="match status" value="1"/>
</dbReference>
<evidence type="ECO:0000313" key="3">
    <source>
        <dbReference type="EMBL" id="KWT85889.1"/>
    </source>
</evidence>
<reference evidence="3 4" key="1">
    <citation type="submission" date="2015-11" db="EMBL/GenBank/DDBJ databases">
        <authorList>
            <person name="Lin W."/>
        </authorList>
    </citation>
    <scope>NUCLEOTIDE SEQUENCE [LARGE SCALE GENOMIC DNA]</scope>
    <source>
        <strain evidence="3 4">HCH-1</strain>
    </source>
</reference>
<evidence type="ECO:0000259" key="2">
    <source>
        <dbReference type="SMART" id="SM00822"/>
    </source>
</evidence>
<dbReference type="RefSeq" id="WP_085052219.1">
    <property type="nucleotide sequence ID" value="NZ_LNQR01000058.1"/>
</dbReference>
<proteinExistence type="inferred from homology"/>
<dbReference type="PANTHER" id="PTHR42760:SF40">
    <property type="entry name" value="3-OXOACYL-[ACYL-CARRIER-PROTEIN] REDUCTASE, CHLOROPLASTIC"/>
    <property type="match status" value="1"/>
</dbReference>
<feature type="domain" description="Ketoreductase" evidence="2">
    <location>
        <begin position="8"/>
        <end position="189"/>
    </location>
</feature>
<organism evidence="3 4">
    <name type="scientific">Candidatus Magnetominusculus xianensis</name>
    <dbReference type="NCBI Taxonomy" id="1748249"/>
    <lineage>
        <taxon>Bacteria</taxon>
        <taxon>Pseudomonadati</taxon>
        <taxon>Nitrospirota</taxon>
        <taxon>Nitrospiria</taxon>
        <taxon>Nitrospirales</taxon>
        <taxon>Nitrospiraceae</taxon>
        <taxon>Candidatus Magnetominusculus</taxon>
    </lineage>
</organism>
<dbReference type="GO" id="GO:0004316">
    <property type="term" value="F:3-oxoacyl-[acyl-carrier-protein] reductase (NADPH) activity"/>
    <property type="evidence" value="ECO:0007669"/>
    <property type="project" value="UniProtKB-EC"/>
</dbReference>
<accession>A0ABR5SFD3</accession>
<sequence length="251" mass="26343">MNIDLTGKTALITGGARGIGRQICLKLAEAGAAVIINYSKSADAAVSLQSEIAQSSAQPADTFKADVSKEDEVTAMFSYIRKTHRKLDILVNNAGVIKDNLLIAMEYSDWDKVLDINLRGTFLCSKYAAEQMMANHSGRIINIASIVAIKCTRGQANYAASKGGVVSFTKACAVELAPKGILVNAILPGMILTDMSARARKRGGDALLSAIPLGRYGTPDDVAGLAVFLASDLSGYITGQAIPVDGGMTVS</sequence>
<keyword evidence="3" id="KW-0560">Oxidoreductase</keyword>
<dbReference type="PRINTS" id="PR00081">
    <property type="entry name" value="GDHRDH"/>
</dbReference>
<dbReference type="Proteomes" id="UP000060487">
    <property type="component" value="Unassembled WGS sequence"/>
</dbReference>
<evidence type="ECO:0000256" key="1">
    <source>
        <dbReference type="ARBA" id="ARBA00006484"/>
    </source>
</evidence>
<comment type="similarity">
    <text evidence="1">Belongs to the short-chain dehydrogenases/reductases (SDR) family.</text>
</comment>
<dbReference type="InterPro" id="IPR057326">
    <property type="entry name" value="KR_dom"/>
</dbReference>
<dbReference type="PRINTS" id="PR00080">
    <property type="entry name" value="SDRFAMILY"/>
</dbReference>
<dbReference type="SMART" id="SM00822">
    <property type="entry name" value="PKS_KR"/>
    <property type="match status" value="1"/>
</dbReference>
<comment type="caution">
    <text evidence="3">The sequence shown here is derived from an EMBL/GenBank/DDBJ whole genome shotgun (WGS) entry which is preliminary data.</text>
</comment>
<dbReference type="Gene3D" id="3.40.50.720">
    <property type="entry name" value="NAD(P)-binding Rossmann-like Domain"/>
    <property type="match status" value="1"/>
</dbReference>
<protein>
    <submittedName>
        <fullName evidence="3">Beta-ketoacyl-ACP reductase</fullName>
        <ecNumber evidence="3">1.1.1.100</ecNumber>
    </submittedName>
</protein>
<dbReference type="InterPro" id="IPR002347">
    <property type="entry name" value="SDR_fam"/>
</dbReference>
<dbReference type="EC" id="1.1.1.100" evidence="3"/>
<keyword evidence="4" id="KW-1185">Reference proteome</keyword>